<feature type="domain" description="Alginate lyase 2" evidence="1">
    <location>
        <begin position="34"/>
        <end position="288"/>
    </location>
</feature>
<sequence length="288" mass="32833">MDLKFSKISLFASLVFITMGYSQDQKNKKNVANIDLSHWTLTTPAQDPKKPGKTFDLNYPEIFDFASNETAKKYMYEDAKDKSIVFYAFPSGVSTANSHFSRSELRETMEIGNKNVNWTFAQGGYFKGTYAIEDVSKEADGKYSRVIIAQIHGILTDSQQELIGQKDKNAAPILKIFWDQGKIRVKTKVLKNQNASLKDMLPATAWGDDKGRDFKEKIDFNTKFTLEIKVSDGRLEVIMNGSESFVYEDINIKKWGVFENYFKAGNYFQSTNANTFAKVKIYDLQVSH</sequence>
<keyword evidence="3" id="KW-1185">Reference proteome</keyword>
<dbReference type="Gene3D" id="2.60.120.200">
    <property type="match status" value="1"/>
</dbReference>
<dbReference type="RefSeq" id="WP_091498571.1">
    <property type="nucleotide sequence ID" value="NZ_FOMH01000018.1"/>
</dbReference>
<dbReference type="Pfam" id="PF08787">
    <property type="entry name" value="Alginate_lyase2"/>
    <property type="match status" value="1"/>
</dbReference>
<gene>
    <name evidence="2" type="ORF">SAMN05216297_1187</name>
</gene>
<dbReference type="OrthoDB" id="1408636at2"/>
<dbReference type="GO" id="GO:0016829">
    <property type="term" value="F:lyase activity"/>
    <property type="evidence" value="ECO:0007669"/>
    <property type="project" value="UniProtKB-KW"/>
</dbReference>
<dbReference type="InterPro" id="IPR014895">
    <property type="entry name" value="Alginate_lyase_2"/>
</dbReference>
<accession>A0A1I1X5M9</accession>
<protein>
    <submittedName>
        <fullName evidence="2">Alginate lyase</fullName>
    </submittedName>
</protein>
<dbReference type="EMBL" id="FOMH01000018">
    <property type="protein sequence ID" value="SFE00983.1"/>
    <property type="molecule type" value="Genomic_DNA"/>
</dbReference>
<organism evidence="2 3">
    <name type="scientific">Flavobacterium phragmitis</name>
    <dbReference type="NCBI Taxonomy" id="739143"/>
    <lineage>
        <taxon>Bacteria</taxon>
        <taxon>Pseudomonadati</taxon>
        <taxon>Bacteroidota</taxon>
        <taxon>Flavobacteriia</taxon>
        <taxon>Flavobacteriales</taxon>
        <taxon>Flavobacteriaceae</taxon>
        <taxon>Flavobacterium</taxon>
    </lineage>
</organism>
<dbReference type="STRING" id="739143.SAMN05216297_1187"/>
<dbReference type="AlphaFoldDB" id="A0A1I1X5M9"/>
<dbReference type="SUPFAM" id="SSF49899">
    <property type="entry name" value="Concanavalin A-like lectins/glucanases"/>
    <property type="match status" value="1"/>
</dbReference>
<dbReference type="Proteomes" id="UP000199672">
    <property type="component" value="Unassembled WGS sequence"/>
</dbReference>
<reference evidence="3" key="1">
    <citation type="submission" date="2016-10" db="EMBL/GenBank/DDBJ databases">
        <authorList>
            <person name="Varghese N."/>
            <person name="Submissions S."/>
        </authorList>
    </citation>
    <scope>NUCLEOTIDE SEQUENCE [LARGE SCALE GENOMIC DNA]</scope>
    <source>
        <strain evidence="3">CGMCC 1.10370</strain>
    </source>
</reference>
<dbReference type="InterPro" id="IPR013320">
    <property type="entry name" value="ConA-like_dom_sf"/>
</dbReference>
<dbReference type="GO" id="GO:0004553">
    <property type="term" value="F:hydrolase activity, hydrolyzing O-glycosyl compounds"/>
    <property type="evidence" value="ECO:0007669"/>
    <property type="project" value="UniProtKB-ARBA"/>
</dbReference>
<name>A0A1I1X5M9_9FLAO</name>
<evidence type="ECO:0000259" key="1">
    <source>
        <dbReference type="Pfam" id="PF08787"/>
    </source>
</evidence>
<evidence type="ECO:0000313" key="2">
    <source>
        <dbReference type="EMBL" id="SFE00983.1"/>
    </source>
</evidence>
<evidence type="ECO:0000313" key="3">
    <source>
        <dbReference type="Proteomes" id="UP000199672"/>
    </source>
</evidence>
<proteinExistence type="predicted"/>
<keyword evidence="2" id="KW-0456">Lyase</keyword>
<dbReference type="GO" id="GO:0005975">
    <property type="term" value="P:carbohydrate metabolic process"/>
    <property type="evidence" value="ECO:0007669"/>
    <property type="project" value="UniProtKB-ARBA"/>
</dbReference>